<evidence type="ECO:0000313" key="1">
    <source>
        <dbReference type="EMBL" id="KAJ6958810.1"/>
    </source>
</evidence>
<dbReference type="AlphaFoldDB" id="A0AAD6PRW8"/>
<accession>A0AAD6PRW8</accession>
<dbReference type="InterPro" id="IPR036291">
    <property type="entry name" value="NAD(P)-bd_dom_sf"/>
</dbReference>
<evidence type="ECO:0000313" key="2">
    <source>
        <dbReference type="Proteomes" id="UP001164929"/>
    </source>
</evidence>
<dbReference type="SUPFAM" id="SSF51735">
    <property type="entry name" value="NAD(P)-binding Rossmann-fold domains"/>
    <property type="match status" value="1"/>
</dbReference>
<comment type="caution">
    <text evidence="1">The sequence shown here is derived from an EMBL/GenBank/DDBJ whole genome shotgun (WGS) entry which is preliminary data.</text>
</comment>
<organism evidence="1 2">
    <name type="scientific">Populus alba x Populus x berolinensis</name>
    <dbReference type="NCBI Taxonomy" id="444605"/>
    <lineage>
        <taxon>Eukaryota</taxon>
        <taxon>Viridiplantae</taxon>
        <taxon>Streptophyta</taxon>
        <taxon>Embryophyta</taxon>
        <taxon>Tracheophyta</taxon>
        <taxon>Spermatophyta</taxon>
        <taxon>Magnoliopsida</taxon>
        <taxon>eudicotyledons</taxon>
        <taxon>Gunneridae</taxon>
        <taxon>Pentapetalae</taxon>
        <taxon>rosids</taxon>
        <taxon>fabids</taxon>
        <taxon>Malpighiales</taxon>
        <taxon>Salicaceae</taxon>
        <taxon>Saliceae</taxon>
        <taxon>Populus</taxon>
    </lineage>
</organism>
<dbReference type="Gene3D" id="3.40.50.720">
    <property type="entry name" value="NAD(P)-binding Rossmann-like Domain"/>
    <property type="match status" value="1"/>
</dbReference>
<dbReference type="EMBL" id="JAQIZT010000018">
    <property type="protein sequence ID" value="KAJ6958810.1"/>
    <property type="molecule type" value="Genomic_DNA"/>
</dbReference>
<sequence length="82" mass="9875">MGYWFLSLDLKQENLPLISPPTVHVLRHQWEYSCEKAKTELGYNPRSLEDGLKEVLPWFEEPWDSCDRRVRFRRRGTVPHPH</sequence>
<protein>
    <submittedName>
        <fullName evidence="1">Uncharacterized protein</fullName>
    </submittedName>
</protein>
<proteinExistence type="predicted"/>
<keyword evidence="2" id="KW-1185">Reference proteome</keyword>
<dbReference type="Proteomes" id="UP001164929">
    <property type="component" value="Chromosome 18"/>
</dbReference>
<name>A0AAD6PRW8_9ROSI</name>
<gene>
    <name evidence="1" type="ORF">NC653_040435</name>
</gene>
<reference evidence="1 2" key="1">
    <citation type="journal article" date="2023" name="Mol. Ecol. Resour.">
        <title>Chromosome-level genome assembly of a triploid poplar Populus alba 'Berolinensis'.</title>
        <authorList>
            <person name="Chen S."/>
            <person name="Yu Y."/>
            <person name="Wang X."/>
            <person name="Wang S."/>
            <person name="Zhang T."/>
            <person name="Zhou Y."/>
            <person name="He R."/>
            <person name="Meng N."/>
            <person name="Wang Y."/>
            <person name="Liu W."/>
            <person name="Liu Z."/>
            <person name="Liu J."/>
            <person name="Guo Q."/>
            <person name="Huang H."/>
            <person name="Sederoff R.R."/>
            <person name="Wang G."/>
            <person name="Qu G."/>
            <person name="Chen S."/>
        </authorList>
    </citation>
    <scope>NUCLEOTIDE SEQUENCE [LARGE SCALE GENOMIC DNA]</scope>
    <source>
        <strain evidence="1">SC-2020</strain>
    </source>
</reference>